<dbReference type="GO" id="GO:0005524">
    <property type="term" value="F:ATP binding"/>
    <property type="evidence" value="ECO:0007669"/>
    <property type="project" value="UniProtKB-UniRule"/>
</dbReference>
<dbReference type="HAMAP" id="MF_01161">
    <property type="entry name" value="tRNA_Ile_lys_synt"/>
    <property type="match status" value="1"/>
</dbReference>
<dbReference type="InterPro" id="IPR014729">
    <property type="entry name" value="Rossmann-like_a/b/a_fold"/>
</dbReference>
<dbReference type="Pfam" id="PF09179">
    <property type="entry name" value="TilS"/>
    <property type="match status" value="1"/>
</dbReference>
<dbReference type="Pfam" id="PF01171">
    <property type="entry name" value="ATP_bind_3"/>
    <property type="match status" value="1"/>
</dbReference>
<protein>
    <recommendedName>
        <fullName evidence="7">tRNA(Ile)-lysidine synthase</fullName>
        <ecNumber evidence="7">6.3.4.19</ecNumber>
    </recommendedName>
    <alternativeName>
        <fullName evidence="7">tRNA(Ile)-2-lysyl-cytidine synthase</fullName>
    </alternativeName>
    <alternativeName>
        <fullName evidence="7">tRNA(Ile)-lysidine synthetase</fullName>
    </alternativeName>
</protein>
<name>A0A3S8Z9M2_9ACTO</name>
<comment type="catalytic activity">
    <reaction evidence="6 7">
        <text>cytidine(34) in tRNA(Ile2) + L-lysine + ATP = lysidine(34) in tRNA(Ile2) + AMP + diphosphate + H(+)</text>
        <dbReference type="Rhea" id="RHEA:43744"/>
        <dbReference type="Rhea" id="RHEA-COMP:10625"/>
        <dbReference type="Rhea" id="RHEA-COMP:10670"/>
        <dbReference type="ChEBI" id="CHEBI:15378"/>
        <dbReference type="ChEBI" id="CHEBI:30616"/>
        <dbReference type="ChEBI" id="CHEBI:32551"/>
        <dbReference type="ChEBI" id="CHEBI:33019"/>
        <dbReference type="ChEBI" id="CHEBI:82748"/>
        <dbReference type="ChEBI" id="CHEBI:83665"/>
        <dbReference type="ChEBI" id="CHEBI:456215"/>
        <dbReference type="EC" id="6.3.4.19"/>
    </reaction>
</comment>
<evidence type="ECO:0000256" key="6">
    <source>
        <dbReference type="ARBA" id="ARBA00048539"/>
    </source>
</evidence>
<dbReference type="KEGG" id="fsl:EJO69_06730"/>
<evidence type="ECO:0000256" key="4">
    <source>
        <dbReference type="ARBA" id="ARBA00022741"/>
    </source>
</evidence>
<reference evidence="10 11" key="1">
    <citation type="submission" date="2018-12" db="EMBL/GenBank/DDBJ databases">
        <title>Complete genome sequence of Flaviflexus salsibiostraticola KCTC 33148.</title>
        <authorList>
            <person name="Bae J.-W."/>
        </authorList>
    </citation>
    <scope>NUCLEOTIDE SEQUENCE [LARGE SCALE GENOMIC DNA]</scope>
    <source>
        <strain evidence="10 11">KCTC 33148</strain>
    </source>
</reference>
<dbReference type="InterPro" id="IPR012094">
    <property type="entry name" value="tRNA_Ile_lys_synt"/>
</dbReference>
<evidence type="ECO:0000256" key="2">
    <source>
        <dbReference type="ARBA" id="ARBA00022598"/>
    </source>
</evidence>
<dbReference type="NCBIfam" id="TIGR02432">
    <property type="entry name" value="lysidine_TilS_N"/>
    <property type="match status" value="1"/>
</dbReference>
<evidence type="ECO:0000256" key="3">
    <source>
        <dbReference type="ARBA" id="ARBA00022694"/>
    </source>
</evidence>
<dbReference type="EMBL" id="CP034438">
    <property type="protein sequence ID" value="AZN30036.1"/>
    <property type="molecule type" value="Genomic_DNA"/>
</dbReference>
<dbReference type="Proteomes" id="UP000270021">
    <property type="component" value="Chromosome"/>
</dbReference>
<dbReference type="RefSeq" id="WP_126040438.1">
    <property type="nucleotide sequence ID" value="NZ_CP034438.1"/>
</dbReference>
<dbReference type="Gene3D" id="1.20.59.20">
    <property type="match status" value="1"/>
</dbReference>
<dbReference type="GO" id="GO:0032267">
    <property type="term" value="F:tRNA(Ile)-lysidine synthase activity"/>
    <property type="evidence" value="ECO:0007669"/>
    <property type="project" value="UniProtKB-EC"/>
</dbReference>
<dbReference type="EC" id="6.3.4.19" evidence="7"/>
<feature type="domain" description="tRNA(Ile)-lysidine/2-thiocytidine synthase N-terminal" evidence="8">
    <location>
        <begin position="27"/>
        <end position="198"/>
    </location>
</feature>
<gene>
    <name evidence="7 10" type="primary">tilS</name>
    <name evidence="10" type="ORF">EJO69_06730</name>
</gene>
<proteinExistence type="inferred from homology"/>
<dbReference type="PANTHER" id="PTHR43033">
    <property type="entry name" value="TRNA(ILE)-LYSIDINE SYNTHASE-RELATED"/>
    <property type="match status" value="1"/>
</dbReference>
<accession>A0A3S8Z9M2</accession>
<feature type="domain" description="tRNA(Ile)-lysidine synthase substrate-binding" evidence="9">
    <location>
        <begin position="265"/>
        <end position="330"/>
    </location>
</feature>
<evidence type="ECO:0000256" key="7">
    <source>
        <dbReference type="HAMAP-Rule" id="MF_01161"/>
    </source>
</evidence>
<dbReference type="AlphaFoldDB" id="A0A3S8Z9M2"/>
<dbReference type="SUPFAM" id="SSF52402">
    <property type="entry name" value="Adenine nucleotide alpha hydrolases-like"/>
    <property type="match status" value="1"/>
</dbReference>
<dbReference type="GO" id="GO:0005737">
    <property type="term" value="C:cytoplasm"/>
    <property type="evidence" value="ECO:0007669"/>
    <property type="project" value="UniProtKB-SubCell"/>
</dbReference>
<evidence type="ECO:0000256" key="1">
    <source>
        <dbReference type="ARBA" id="ARBA00022490"/>
    </source>
</evidence>
<evidence type="ECO:0000313" key="10">
    <source>
        <dbReference type="EMBL" id="AZN30036.1"/>
    </source>
</evidence>
<dbReference type="Gene3D" id="3.40.50.620">
    <property type="entry name" value="HUPs"/>
    <property type="match status" value="1"/>
</dbReference>
<dbReference type="OrthoDB" id="5244702at2"/>
<keyword evidence="5 7" id="KW-0067">ATP-binding</keyword>
<evidence type="ECO:0000256" key="5">
    <source>
        <dbReference type="ARBA" id="ARBA00022840"/>
    </source>
</evidence>
<comment type="domain">
    <text evidence="7">The N-terminal region contains the highly conserved SGGXDS motif, predicted to be a P-loop motif involved in ATP binding.</text>
</comment>
<dbReference type="InterPro" id="IPR011063">
    <property type="entry name" value="TilS/TtcA_N"/>
</dbReference>
<keyword evidence="11" id="KW-1185">Reference proteome</keyword>
<keyword evidence="2 7" id="KW-0436">Ligase</keyword>
<feature type="binding site" evidence="7">
    <location>
        <begin position="32"/>
        <end position="37"/>
    </location>
    <ligand>
        <name>ATP</name>
        <dbReference type="ChEBI" id="CHEBI:30616"/>
    </ligand>
</feature>
<organism evidence="10 11">
    <name type="scientific">Flaviflexus salsibiostraticola</name>
    <dbReference type="NCBI Taxonomy" id="1282737"/>
    <lineage>
        <taxon>Bacteria</taxon>
        <taxon>Bacillati</taxon>
        <taxon>Actinomycetota</taxon>
        <taxon>Actinomycetes</taxon>
        <taxon>Actinomycetales</taxon>
        <taxon>Actinomycetaceae</taxon>
        <taxon>Flaviflexus</taxon>
    </lineage>
</organism>
<evidence type="ECO:0000259" key="9">
    <source>
        <dbReference type="Pfam" id="PF09179"/>
    </source>
</evidence>
<dbReference type="GO" id="GO:0006400">
    <property type="term" value="P:tRNA modification"/>
    <property type="evidence" value="ECO:0007669"/>
    <property type="project" value="UniProtKB-UniRule"/>
</dbReference>
<dbReference type="CDD" id="cd01992">
    <property type="entry name" value="TilS_N"/>
    <property type="match status" value="1"/>
</dbReference>
<keyword evidence="3 7" id="KW-0819">tRNA processing</keyword>
<dbReference type="PANTHER" id="PTHR43033:SF1">
    <property type="entry name" value="TRNA(ILE)-LYSIDINE SYNTHASE-RELATED"/>
    <property type="match status" value="1"/>
</dbReference>
<comment type="function">
    <text evidence="7">Ligates lysine onto the cytidine present at position 34 of the AUA codon-specific tRNA(Ile) that contains the anticodon CAU, in an ATP-dependent manner. Cytidine is converted to lysidine, thus changing the amino acid specificity of the tRNA from methionine to isoleucine.</text>
</comment>
<dbReference type="InterPro" id="IPR015262">
    <property type="entry name" value="tRNA_Ile_lys_synt_subst-bd"/>
</dbReference>
<sequence>MGFARAVLAARQAVRAVLAELDPGTSVLVACSGGSDSLAVALAVAAEAEPAAVLPRAVTIDHGILPGSAERAAELVEVLERHMPARSIRIDPSGAEGPEGSARTERYRAIAGEARRVGGPALVLLGHTLDDQAETVLMGLGRGSGPRSIAGMRPRGLLPGTDDVPFARPFLALTRVALQDALRGWGASWWEDPSNRADGPWRAADGRPLRRAAVRDRALPALSEALGLDVRGPLARTASLLQDDLDYIDGAADAALAGARAGEGLALEALRPLHAAIRTRVLRAWLLGLGARAGELTGWHVAAVDRLLDGETGKGIDVPGLRVARTRDCLVPVVE</sequence>
<evidence type="ECO:0000313" key="11">
    <source>
        <dbReference type="Proteomes" id="UP000270021"/>
    </source>
</evidence>
<dbReference type="SUPFAM" id="SSF82829">
    <property type="entry name" value="MesJ substrate recognition domain-like"/>
    <property type="match status" value="1"/>
</dbReference>
<keyword evidence="1 7" id="KW-0963">Cytoplasm</keyword>
<keyword evidence="4 7" id="KW-0547">Nucleotide-binding</keyword>
<comment type="subcellular location">
    <subcellularLocation>
        <location evidence="7">Cytoplasm</location>
    </subcellularLocation>
</comment>
<evidence type="ECO:0000259" key="8">
    <source>
        <dbReference type="Pfam" id="PF01171"/>
    </source>
</evidence>
<comment type="similarity">
    <text evidence="7">Belongs to the tRNA(Ile)-lysidine synthase family.</text>
</comment>
<dbReference type="InterPro" id="IPR012795">
    <property type="entry name" value="tRNA_Ile_lys_synt_N"/>
</dbReference>